<evidence type="ECO:0000313" key="2">
    <source>
        <dbReference type="Proteomes" id="UP000887013"/>
    </source>
</evidence>
<protein>
    <submittedName>
        <fullName evidence="1">Uncharacterized protein</fullName>
    </submittedName>
</protein>
<evidence type="ECO:0000313" key="1">
    <source>
        <dbReference type="EMBL" id="GFU09484.1"/>
    </source>
</evidence>
<dbReference type="EMBL" id="BMAW01078079">
    <property type="protein sequence ID" value="GFU09484.1"/>
    <property type="molecule type" value="Genomic_DNA"/>
</dbReference>
<organism evidence="1 2">
    <name type="scientific">Nephila pilipes</name>
    <name type="common">Giant wood spider</name>
    <name type="synonym">Nephila maculata</name>
    <dbReference type="NCBI Taxonomy" id="299642"/>
    <lineage>
        <taxon>Eukaryota</taxon>
        <taxon>Metazoa</taxon>
        <taxon>Ecdysozoa</taxon>
        <taxon>Arthropoda</taxon>
        <taxon>Chelicerata</taxon>
        <taxon>Arachnida</taxon>
        <taxon>Araneae</taxon>
        <taxon>Araneomorphae</taxon>
        <taxon>Entelegynae</taxon>
        <taxon>Araneoidea</taxon>
        <taxon>Nephilidae</taxon>
        <taxon>Nephila</taxon>
    </lineage>
</organism>
<dbReference type="OrthoDB" id="10554175at2759"/>
<dbReference type="AlphaFoldDB" id="A0A8X6UH41"/>
<name>A0A8X6UH41_NEPPI</name>
<comment type="caution">
    <text evidence="1">The sequence shown here is derived from an EMBL/GenBank/DDBJ whole genome shotgun (WGS) entry which is preliminary data.</text>
</comment>
<dbReference type="Proteomes" id="UP000887013">
    <property type="component" value="Unassembled WGS sequence"/>
</dbReference>
<keyword evidence="2" id="KW-1185">Reference proteome</keyword>
<gene>
    <name evidence="1" type="ORF">NPIL_118201</name>
</gene>
<sequence>MSMLFNFENRPVPMEMNVLVDEKELLKVMGTMRRTFHLPLFKLDSVKELKSHEKRFRFMRDLDHRLLMTLKNEVVLLLKELISEFEKIFDIQRRHDKISFRRLQKENDFDNIRIANAEMKKLGQELKECTLVIYSNFCLLKLKIDFYLKHFDTTCVEVFSFISSFFPNLLEEEILEL</sequence>
<accession>A0A8X6UH41</accession>
<proteinExistence type="predicted"/>
<reference evidence="1" key="1">
    <citation type="submission" date="2020-08" db="EMBL/GenBank/DDBJ databases">
        <title>Multicomponent nature underlies the extraordinary mechanical properties of spider dragline silk.</title>
        <authorList>
            <person name="Kono N."/>
            <person name="Nakamura H."/>
            <person name="Mori M."/>
            <person name="Yoshida Y."/>
            <person name="Ohtoshi R."/>
            <person name="Malay A.D."/>
            <person name="Moran D.A.P."/>
            <person name="Tomita M."/>
            <person name="Numata K."/>
            <person name="Arakawa K."/>
        </authorList>
    </citation>
    <scope>NUCLEOTIDE SEQUENCE</scope>
</reference>